<proteinExistence type="predicted"/>
<evidence type="ECO:0000256" key="5">
    <source>
        <dbReference type="ARBA" id="ARBA00023136"/>
    </source>
</evidence>
<evidence type="ECO:0000259" key="8">
    <source>
        <dbReference type="Pfam" id="PF02453"/>
    </source>
</evidence>
<evidence type="ECO:0000256" key="6">
    <source>
        <dbReference type="SAM" id="MobiDB-lite"/>
    </source>
</evidence>
<feature type="transmembrane region" description="Helical" evidence="7">
    <location>
        <begin position="156"/>
        <end position="173"/>
    </location>
</feature>
<name>A0AAD9M725_9PEZI</name>
<dbReference type="GO" id="GO:0005789">
    <property type="term" value="C:endoplasmic reticulum membrane"/>
    <property type="evidence" value="ECO:0007669"/>
    <property type="project" value="UniProtKB-SubCell"/>
</dbReference>
<evidence type="ECO:0000256" key="3">
    <source>
        <dbReference type="ARBA" id="ARBA00022824"/>
    </source>
</evidence>
<feature type="region of interest" description="Disordered" evidence="6">
    <location>
        <begin position="284"/>
        <end position="426"/>
    </location>
</feature>
<protein>
    <recommendedName>
        <fullName evidence="8">Reticulon domain-containing protein</fullName>
    </recommendedName>
</protein>
<dbReference type="AlphaFoldDB" id="A0AAD9M725"/>
<feature type="compositionally biased region" description="Low complexity" evidence="6">
    <location>
        <begin position="314"/>
        <end position="324"/>
    </location>
</feature>
<comment type="caution">
    <text evidence="9">The sequence shown here is derived from an EMBL/GenBank/DDBJ whole genome shotgun (WGS) entry which is preliminary data.</text>
</comment>
<reference evidence="9" key="1">
    <citation type="submission" date="2021-06" db="EMBL/GenBank/DDBJ databases">
        <title>Comparative genomics, transcriptomics and evolutionary studies reveal genomic signatures of adaptation to plant cell wall in hemibiotrophic fungi.</title>
        <authorList>
            <consortium name="DOE Joint Genome Institute"/>
            <person name="Baroncelli R."/>
            <person name="Diaz J.F."/>
            <person name="Benocci T."/>
            <person name="Peng M."/>
            <person name="Battaglia E."/>
            <person name="Haridas S."/>
            <person name="Andreopoulos W."/>
            <person name="Labutti K."/>
            <person name="Pangilinan J."/>
            <person name="Floch G.L."/>
            <person name="Makela M.R."/>
            <person name="Henrissat B."/>
            <person name="Grigoriev I.V."/>
            <person name="Crouch J.A."/>
            <person name="De Vries R.P."/>
            <person name="Sukno S.A."/>
            <person name="Thon M.R."/>
        </authorList>
    </citation>
    <scope>NUCLEOTIDE SEQUENCE</scope>
    <source>
        <strain evidence="9">MAFF235873</strain>
    </source>
</reference>
<evidence type="ECO:0000313" key="10">
    <source>
        <dbReference type="Proteomes" id="UP001232148"/>
    </source>
</evidence>
<feature type="compositionally biased region" description="Polar residues" evidence="6">
    <location>
        <begin position="355"/>
        <end position="384"/>
    </location>
</feature>
<keyword evidence="2 7" id="KW-0812">Transmembrane</keyword>
<dbReference type="InterPro" id="IPR003388">
    <property type="entry name" value="Reticulon"/>
</dbReference>
<dbReference type="Proteomes" id="UP001232148">
    <property type="component" value="Unassembled WGS sequence"/>
</dbReference>
<comment type="subcellular location">
    <subcellularLocation>
        <location evidence="1">Endoplasmic reticulum membrane</location>
        <topology evidence="1">Multi-pass membrane protein</topology>
    </subcellularLocation>
</comment>
<evidence type="ECO:0000313" key="9">
    <source>
        <dbReference type="EMBL" id="KAK2031365.1"/>
    </source>
</evidence>
<evidence type="ECO:0000256" key="4">
    <source>
        <dbReference type="ARBA" id="ARBA00022989"/>
    </source>
</evidence>
<organism evidence="9 10">
    <name type="scientific">Colletotrichum zoysiae</name>
    <dbReference type="NCBI Taxonomy" id="1216348"/>
    <lineage>
        <taxon>Eukaryota</taxon>
        <taxon>Fungi</taxon>
        <taxon>Dikarya</taxon>
        <taxon>Ascomycota</taxon>
        <taxon>Pezizomycotina</taxon>
        <taxon>Sordariomycetes</taxon>
        <taxon>Hypocreomycetidae</taxon>
        <taxon>Glomerellales</taxon>
        <taxon>Glomerellaceae</taxon>
        <taxon>Colletotrichum</taxon>
        <taxon>Colletotrichum graminicola species complex</taxon>
    </lineage>
</organism>
<feature type="region of interest" description="Disordered" evidence="6">
    <location>
        <begin position="214"/>
        <end position="233"/>
    </location>
</feature>
<keyword evidence="4 7" id="KW-1133">Transmembrane helix</keyword>
<feature type="compositionally biased region" description="Low complexity" evidence="6">
    <location>
        <begin position="342"/>
        <end position="353"/>
    </location>
</feature>
<gene>
    <name evidence="9" type="ORF">LX32DRAFT_280046</name>
</gene>
<sequence>MGEPTVVILNNEGGEHSSEDTAQIIQRALHERSHQQQDGPLKQVIANQDSLYKYISWEDPLRTLGTYLGALSILFGAHYLPLTQWALKAAMTALGVVSVTEFASRSFSSDSLSTRLRPKTYRTVDEGTLNATLRDIHDLIQSGVIQAQKILYGEDLEKAFGAFIGVTALYGLSKVVAPFWLAVMALTSIFIAPLVNSPKGRKVAQDASARAQDLANTTAEKSKELAKNGQVKASELSSKAQQAAYDAGNTVSNTAQNGKQAAADLTSRAVGTASDVSGAAAEKARNAGTGLSNAAQSGKQTAADMTSKTRDAAADLSGSAADAARNVGQTVSNAAQDGKQTASDISGSAGDAARNASQAISNTAQNGKQTAANLSSKAQGTASDLSGAVADNTRDAGARGSNAAQNGRQAAADMSSQATDKASNASGYAADNVKNLPQAGSNAVSSIQGILPSVFGDADRNANYSTEQNYTHDSSRNPSQNTDRYSEGVNPRGQVEYEADALASRASHSTHVGAEAPRLSAVDDVNRRTG</sequence>
<evidence type="ECO:0000256" key="2">
    <source>
        <dbReference type="ARBA" id="ARBA00022692"/>
    </source>
</evidence>
<keyword evidence="5 7" id="KW-0472">Membrane</keyword>
<accession>A0AAD9M725</accession>
<feature type="transmembrane region" description="Helical" evidence="7">
    <location>
        <begin position="64"/>
        <end position="82"/>
    </location>
</feature>
<feature type="compositionally biased region" description="Polar residues" evidence="6">
    <location>
        <begin position="402"/>
        <end position="426"/>
    </location>
</feature>
<feature type="compositionally biased region" description="Polar residues" evidence="6">
    <location>
        <begin position="465"/>
        <end position="483"/>
    </location>
</feature>
<keyword evidence="3" id="KW-0256">Endoplasmic reticulum</keyword>
<evidence type="ECO:0000256" key="1">
    <source>
        <dbReference type="ARBA" id="ARBA00004477"/>
    </source>
</evidence>
<keyword evidence="10" id="KW-1185">Reference proteome</keyword>
<evidence type="ECO:0000256" key="7">
    <source>
        <dbReference type="SAM" id="Phobius"/>
    </source>
</evidence>
<feature type="compositionally biased region" description="Polar residues" evidence="6">
    <location>
        <begin position="289"/>
        <end position="306"/>
    </location>
</feature>
<feature type="compositionally biased region" description="Polar residues" evidence="6">
    <location>
        <begin position="327"/>
        <end position="341"/>
    </location>
</feature>
<dbReference type="Pfam" id="PF02453">
    <property type="entry name" value="Reticulon"/>
    <property type="match status" value="1"/>
</dbReference>
<feature type="domain" description="Reticulon" evidence="8">
    <location>
        <begin position="55"/>
        <end position="195"/>
    </location>
</feature>
<feature type="region of interest" description="Disordered" evidence="6">
    <location>
        <begin position="465"/>
        <end position="530"/>
    </location>
</feature>
<dbReference type="EMBL" id="MU842841">
    <property type="protein sequence ID" value="KAK2031365.1"/>
    <property type="molecule type" value="Genomic_DNA"/>
</dbReference>